<dbReference type="EMBL" id="ABEU02000014">
    <property type="protein sequence ID" value="PNR40868.1"/>
    <property type="molecule type" value="Genomic_DNA"/>
</dbReference>
<proteinExistence type="predicted"/>
<dbReference type="AlphaFoldDB" id="A0A2K1JH45"/>
<reference evidence="1 3" key="1">
    <citation type="journal article" date="2008" name="Science">
        <title>The Physcomitrella genome reveals evolutionary insights into the conquest of land by plants.</title>
        <authorList>
            <person name="Rensing S."/>
            <person name="Lang D."/>
            <person name="Zimmer A."/>
            <person name="Terry A."/>
            <person name="Salamov A."/>
            <person name="Shapiro H."/>
            <person name="Nishiyama T."/>
            <person name="Perroud P.-F."/>
            <person name="Lindquist E."/>
            <person name="Kamisugi Y."/>
            <person name="Tanahashi T."/>
            <person name="Sakakibara K."/>
            <person name="Fujita T."/>
            <person name="Oishi K."/>
            <person name="Shin-I T."/>
            <person name="Kuroki Y."/>
            <person name="Toyoda A."/>
            <person name="Suzuki Y."/>
            <person name="Hashimoto A."/>
            <person name="Yamaguchi K."/>
            <person name="Sugano A."/>
            <person name="Kohara Y."/>
            <person name="Fujiyama A."/>
            <person name="Anterola A."/>
            <person name="Aoki S."/>
            <person name="Ashton N."/>
            <person name="Barbazuk W.B."/>
            <person name="Barker E."/>
            <person name="Bennetzen J."/>
            <person name="Bezanilla M."/>
            <person name="Blankenship R."/>
            <person name="Cho S.H."/>
            <person name="Dutcher S."/>
            <person name="Estelle M."/>
            <person name="Fawcett J.A."/>
            <person name="Gundlach H."/>
            <person name="Hanada K."/>
            <person name="Heyl A."/>
            <person name="Hicks K.A."/>
            <person name="Hugh J."/>
            <person name="Lohr M."/>
            <person name="Mayer K."/>
            <person name="Melkozernov A."/>
            <person name="Murata T."/>
            <person name="Nelson D."/>
            <person name="Pils B."/>
            <person name="Prigge M."/>
            <person name="Reiss B."/>
            <person name="Renner T."/>
            <person name="Rombauts S."/>
            <person name="Rushton P."/>
            <person name="Sanderfoot A."/>
            <person name="Schween G."/>
            <person name="Shiu S.-H."/>
            <person name="Stueber K."/>
            <person name="Theodoulou F.L."/>
            <person name="Tu H."/>
            <person name="Van de Peer Y."/>
            <person name="Verrier P.J."/>
            <person name="Waters E."/>
            <person name="Wood A."/>
            <person name="Yang L."/>
            <person name="Cove D."/>
            <person name="Cuming A."/>
            <person name="Hasebe M."/>
            <person name="Lucas S."/>
            <person name="Mishler D.B."/>
            <person name="Reski R."/>
            <person name="Grigoriev I."/>
            <person name="Quatrano R.S."/>
            <person name="Boore J.L."/>
        </authorList>
    </citation>
    <scope>NUCLEOTIDE SEQUENCE [LARGE SCALE GENOMIC DNA]</scope>
    <source>
        <strain evidence="2 3">cv. Gransden 2004</strain>
    </source>
</reference>
<dbReference type="Proteomes" id="UP000006727">
    <property type="component" value="Chromosome 14"/>
</dbReference>
<gene>
    <name evidence="1" type="ORF">PHYPA_018271</name>
</gene>
<organism evidence="1">
    <name type="scientific">Physcomitrium patens</name>
    <name type="common">Spreading-leaved earth moss</name>
    <name type="synonym">Physcomitrella patens</name>
    <dbReference type="NCBI Taxonomy" id="3218"/>
    <lineage>
        <taxon>Eukaryota</taxon>
        <taxon>Viridiplantae</taxon>
        <taxon>Streptophyta</taxon>
        <taxon>Embryophyta</taxon>
        <taxon>Bryophyta</taxon>
        <taxon>Bryophytina</taxon>
        <taxon>Bryopsida</taxon>
        <taxon>Funariidae</taxon>
        <taxon>Funariales</taxon>
        <taxon>Funariaceae</taxon>
        <taxon>Physcomitrium</taxon>
    </lineage>
</organism>
<dbReference type="Gramene" id="Pp3c14_9638V3.1">
    <property type="protein sequence ID" value="PAC:32960706.CDS.1"/>
    <property type="gene ID" value="Pp3c14_9638"/>
</dbReference>
<reference evidence="2" key="3">
    <citation type="submission" date="2020-12" db="UniProtKB">
        <authorList>
            <consortium name="EnsemblPlants"/>
        </authorList>
    </citation>
    <scope>IDENTIFICATION</scope>
</reference>
<reference evidence="1 3" key="2">
    <citation type="journal article" date="2018" name="Plant J.">
        <title>The Physcomitrella patens chromosome-scale assembly reveals moss genome structure and evolution.</title>
        <authorList>
            <person name="Lang D."/>
            <person name="Ullrich K.K."/>
            <person name="Murat F."/>
            <person name="Fuchs J."/>
            <person name="Jenkins J."/>
            <person name="Haas F.B."/>
            <person name="Piednoel M."/>
            <person name="Gundlach H."/>
            <person name="Van Bel M."/>
            <person name="Meyberg R."/>
            <person name="Vives C."/>
            <person name="Morata J."/>
            <person name="Symeonidi A."/>
            <person name="Hiss M."/>
            <person name="Muchero W."/>
            <person name="Kamisugi Y."/>
            <person name="Saleh O."/>
            <person name="Blanc G."/>
            <person name="Decker E.L."/>
            <person name="van Gessel N."/>
            <person name="Grimwood J."/>
            <person name="Hayes R.D."/>
            <person name="Graham S.W."/>
            <person name="Gunter L.E."/>
            <person name="McDaniel S.F."/>
            <person name="Hoernstein S.N.W."/>
            <person name="Larsson A."/>
            <person name="Li F.W."/>
            <person name="Perroud P.F."/>
            <person name="Phillips J."/>
            <person name="Ranjan P."/>
            <person name="Rokshar D.S."/>
            <person name="Rothfels C.J."/>
            <person name="Schneider L."/>
            <person name="Shu S."/>
            <person name="Stevenson D.W."/>
            <person name="Thummler F."/>
            <person name="Tillich M."/>
            <person name="Villarreal Aguilar J.C."/>
            <person name="Widiez T."/>
            <person name="Wong G.K."/>
            <person name="Wymore A."/>
            <person name="Zhang Y."/>
            <person name="Zimmer A.D."/>
            <person name="Quatrano R.S."/>
            <person name="Mayer K.F.X."/>
            <person name="Goodstein D."/>
            <person name="Casacuberta J.M."/>
            <person name="Vandepoele K."/>
            <person name="Reski R."/>
            <person name="Cuming A.C."/>
            <person name="Tuskan G.A."/>
            <person name="Maumus F."/>
            <person name="Salse J."/>
            <person name="Schmutz J."/>
            <person name="Rensing S.A."/>
        </authorList>
    </citation>
    <scope>NUCLEOTIDE SEQUENCE [LARGE SCALE GENOMIC DNA]</scope>
    <source>
        <strain evidence="2 3">cv. Gransden 2004</strain>
    </source>
</reference>
<protein>
    <submittedName>
        <fullName evidence="1 2">Uncharacterized protein</fullName>
    </submittedName>
</protein>
<dbReference type="InParanoid" id="A0A2K1JH45"/>
<dbReference type="PaxDb" id="3218-PP1S79_51V6.1"/>
<keyword evidence="3" id="KW-1185">Reference proteome</keyword>
<evidence type="ECO:0000313" key="3">
    <source>
        <dbReference type="Proteomes" id="UP000006727"/>
    </source>
</evidence>
<accession>A0A2K1JH45</accession>
<name>A0A2K1JH45_PHYPA</name>
<evidence type="ECO:0000313" key="1">
    <source>
        <dbReference type="EMBL" id="PNR40868.1"/>
    </source>
</evidence>
<sequence length="71" mass="7710">MSLGSTMCATCTVKSLVGCCALRHAAVWQLDRVGTEKKIQSCAKNCKCRAAQCMGLSSYLFNVSPLMIYDL</sequence>
<evidence type="ECO:0000313" key="2">
    <source>
        <dbReference type="EnsemblPlants" id="PAC:32960706.CDS.1"/>
    </source>
</evidence>
<dbReference type="EnsemblPlants" id="Pp3c14_9638V3.1">
    <property type="protein sequence ID" value="PAC:32960706.CDS.1"/>
    <property type="gene ID" value="Pp3c14_9638"/>
</dbReference>